<dbReference type="EnsemblMetazoa" id="OVOC2309.1">
    <property type="protein sequence ID" value="OVOC2309.1"/>
    <property type="gene ID" value="WBGene00239118"/>
</dbReference>
<dbReference type="AlphaFoldDB" id="A0A8R1TPT9"/>
<sequence>MNKHFTSISIERNGVNDIGKRNRKINGNIGMCGQWTGNIQNHQMQLSHDDRCSGYFHEGKSEQR</sequence>
<dbReference type="EMBL" id="CMVM020000073">
    <property type="status" value="NOT_ANNOTATED_CDS"/>
    <property type="molecule type" value="Genomic_DNA"/>
</dbReference>
<organism evidence="1 2">
    <name type="scientific">Onchocerca volvulus</name>
    <dbReference type="NCBI Taxonomy" id="6282"/>
    <lineage>
        <taxon>Eukaryota</taxon>
        <taxon>Metazoa</taxon>
        <taxon>Ecdysozoa</taxon>
        <taxon>Nematoda</taxon>
        <taxon>Chromadorea</taxon>
        <taxon>Rhabditida</taxon>
        <taxon>Spirurina</taxon>
        <taxon>Spiruromorpha</taxon>
        <taxon>Filarioidea</taxon>
        <taxon>Onchocercidae</taxon>
        <taxon>Onchocerca</taxon>
    </lineage>
</organism>
<accession>A0A8R1TPT9</accession>
<dbReference type="Proteomes" id="UP000024404">
    <property type="component" value="Unassembled WGS sequence"/>
</dbReference>
<evidence type="ECO:0000313" key="1">
    <source>
        <dbReference type="EnsemblMetazoa" id="OVOC2309.1"/>
    </source>
</evidence>
<reference evidence="1" key="2">
    <citation type="submission" date="2022-06" db="UniProtKB">
        <authorList>
            <consortium name="EnsemblMetazoa"/>
        </authorList>
    </citation>
    <scope>IDENTIFICATION</scope>
</reference>
<protein>
    <submittedName>
        <fullName evidence="1">Uncharacterized protein</fullName>
    </submittedName>
</protein>
<proteinExistence type="predicted"/>
<keyword evidence="2" id="KW-1185">Reference proteome</keyword>
<name>A0A8R1TPT9_ONCVO</name>
<reference evidence="2" key="1">
    <citation type="submission" date="2013-10" db="EMBL/GenBank/DDBJ databases">
        <title>Genome sequencing of Onchocerca volvulus.</title>
        <authorList>
            <person name="Cotton J."/>
            <person name="Tsai J."/>
            <person name="Stanley E."/>
            <person name="Tracey A."/>
            <person name="Holroyd N."/>
            <person name="Lustigman S."/>
            <person name="Berriman M."/>
        </authorList>
    </citation>
    <scope>NUCLEOTIDE SEQUENCE</scope>
</reference>
<evidence type="ECO:0000313" key="2">
    <source>
        <dbReference type="Proteomes" id="UP000024404"/>
    </source>
</evidence>